<evidence type="ECO:0000256" key="1">
    <source>
        <dbReference type="SAM" id="MobiDB-lite"/>
    </source>
</evidence>
<protein>
    <recommendedName>
        <fullName evidence="4">Transposase IS30-like HTH domain-containing protein</fullName>
    </recommendedName>
</protein>
<dbReference type="VEuPathDB" id="MicrosporidiaDB:AAJ76_4000566"/>
<dbReference type="Proteomes" id="UP000034350">
    <property type="component" value="Unassembled WGS sequence"/>
</dbReference>
<name>A0A0F9YV09_9MICR</name>
<accession>A0A0F9YV09</accession>
<gene>
    <name evidence="2" type="ORF">AAJ76_4000566</name>
</gene>
<sequence>MTQKLSLSEKFEIKAFLEIGWKQKEIAKKFLISQSTVLKKKINETGQLERKSGSGRPSLINSNDISYLKK</sequence>
<organism evidence="2 3">
    <name type="scientific">Vairimorpha ceranae</name>
    <dbReference type="NCBI Taxonomy" id="40302"/>
    <lineage>
        <taxon>Eukaryota</taxon>
        <taxon>Fungi</taxon>
        <taxon>Fungi incertae sedis</taxon>
        <taxon>Microsporidia</taxon>
        <taxon>Nosematidae</taxon>
        <taxon>Vairimorpha</taxon>
    </lineage>
</organism>
<dbReference type="OrthoDB" id="2385703at2759"/>
<dbReference type="Gene3D" id="1.10.10.60">
    <property type="entry name" value="Homeodomain-like"/>
    <property type="match status" value="1"/>
</dbReference>
<reference evidence="2 3" key="1">
    <citation type="journal article" date="2015" name="Environ. Microbiol.">
        <title>Genome analyses suggest the presence of polyploidy and recent human-driven expansions in eight global populations of the honeybee pathogen Nosema ceranae.</title>
        <authorList>
            <person name="Pelin A."/>
            <person name="Selman M."/>
            <person name="Aris-Brosou S."/>
            <person name="Farinelli L."/>
            <person name="Corradi N."/>
        </authorList>
    </citation>
    <scope>NUCLEOTIDE SEQUENCE [LARGE SCALE GENOMIC DNA]</scope>
    <source>
        <strain evidence="2 3">PA08 1199</strain>
    </source>
</reference>
<dbReference type="AlphaFoldDB" id="A0A0F9YV09"/>
<keyword evidence="3" id="KW-1185">Reference proteome</keyword>
<evidence type="ECO:0008006" key="4">
    <source>
        <dbReference type="Google" id="ProtNLM"/>
    </source>
</evidence>
<dbReference type="GeneID" id="36320489"/>
<proteinExistence type="predicted"/>
<dbReference type="InterPro" id="IPR009057">
    <property type="entry name" value="Homeodomain-like_sf"/>
</dbReference>
<evidence type="ECO:0000313" key="3">
    <source>
        <dbReference type="Proteomes" id="UP000034350"/>
    </source>
</evidence>
<evidence type="ECO:0000313" key="2">
    <source>
        <dbReference type="EMBL" id="KKO76297.1"/>
    </source>
</evidence>
<dbReference type="RefSeq" id="XP_024332039.1">
    <property type="nucleotide sequence ID" value="XM_024475543.1"/>
</dbReference>
<feature type="compositionally biased region" description="Polar residues" evidence="1">
    <location>
        <begin position="59"/>
        <end position="70"/>
    </location>
</feature>
<comment type="caution">
    <text evidence="2">The sequence shown here is derived from an EMBL/GenBank/DDBJ whole genome shotgun (WGS) entry which is preliminary data.</text>
</comment>
<dbReference type="EMBL" id="JPQZ01000004">
    <property type="protein sequence ID" value="KKO76297.1"/>
    <property type="molecule type" value="Genomic_DNA"/>
</dbReference>
<dbReference type="SUPFAM" id="SSF46689">
    <property type="entry name" value="Homeodomain-like"/>
    <property type="match status" value="1"/>
</dbReference>
<feature type="region of interest" description="Disordered" evidence="1">
    <location>
        <begin position="47"/>
        <end position="70"/>
    </location>
</feature>